<dbReference type="InterPro" id="IPR008030">
    <property type="entry name" value="NmrA-like"/>
</dbReference>
<dbReference type="AlphaFoldDB" id="A0AAN7WFJ1"/>
<evidence type="ECO:0000259" key="3">
    <source>
        <dbReference type="Pfam" id="PF05368"/>
    </source>
</evidence>
<dbReference type="EMBL" id="JAVRQU010000010">
    <property type="protein sequence ID" value="KAK5698101.1"/>
    <property type="molecule type" value="Genomic_DNA"/>
</dbReference>
<dbReference type="Pfam" id="PF05368">
    <property type="entry name" value="NmrA"/>
    <property type="match status" value="1"/>
</dbReference>
<dbReference type="InterPro" id="IPR051164">
    <property type="entry name" value="NmrA-like_oxidored"/>
</dbReference>
<evidence type="ECO:0000256" key="1">
    <source>
        <dbReference type="ARBA" id="ARBA00006328"/>
    </source>
</evidence>
<dbReference type="Gene3D" id="3.90.25.10">
    <property type="entry name" value="UDP-galactose 4-epimerase, domain 1"/>
    <property type="match status" value="1"/>
</dbReference>
<evidence type="ECO:0000256" key="2">
    <source>
        <dbReference type="ARBA" id="ARBA00022857"/>
    </source>
</evidence>
<dbReference type="InterPro" id="IPR036291">
    <property type="entry name" value="NAD(P)-bd_dom_sf"/>
</dbReference>
<name>A0AAN7WFJ1_9PEZI</name>
<comment type="similarity">
    <text evidence="1">Belongs to the NmrA-type oxidoreductase family.</text>
</comment>
<keyword evidence="2" id="KW-0521">NADP</keyword>
<dbReference type="PANTHER" id="PTHR42748:SF28">
    <property type="entry name" value="NMRA-LIKE DOMAIN-CONTAINING PROTEIN"/>
    <property type="match status" value="1"/>
</dbReference>
<dbReference type="Gene3D" id="3.40.50.720">
    <property type="entry name" value="NAD(P)-binding Rossmann-like Domain"/>
    <property type="match status" value="1"/>
</dbReference>
<dbReference type="CDD" id="cd05251">
    <property type="entry name" value="NmrA_like_SDR_a"/>
    <property type="match status" value="1"/>
</dbReference>
<proteinExistence type="inferred from homology"/>
<dbReference type="GO" id="GO:0005634">
    <property type="term" value="C:nucleus"/>
    <property type="evidence" value="ECO:0007669"/>
    <property type="project" value="TreeGrafter"/>
</dbReference>
<gene>
    <name evidence="4" type="ORF">LTR97_007061</name>
</gene>
<feature type="domain" description="NmrA-like" evidence="3">
    <location>
        <begin position="2"/>
        <end position="288"/>
    </location>
</feature>
<comment type="caution">
    <text evidence="4">The sequence shown here is derived from an EMBL/GenBank/DDBJ whole genome shotgun (WGS) entry which is preliminary data.</text>
</comment>
<evidence type="ECO:0000313" key="4">
    <source>
        <dbReference type="EMBL" id="KAK5698101.1"/>
    </source>
</evidence>
<dbReference type="Proteomes" id="UP001310594">
    <property type="component" value="Unassembled WGS sequence"/>
</dbReference>
<accession>A0AAN7WFJ1</accession>
<protein>
    <recommendedName>
        <fullName evidence="3">NmrA-like domain-containing protein</fullName>
    </recommendedName>
</protein>
<organism evidence="4 5">
    <name type="scientific">Elasticomyces elasticus</name>
    <dbReference type="NCBI Taxonomy" id="574655"/>
    <lineage>
        <taxon>Eukaryota</taxon>
        <taxon>Fungi</taxon>
        <taxon>Dikarya</taxon>
        <taxon>Ascomycota</taxon>
        <taxon>Pezizomycotina</taxon>
        <taxon>Dothideomycetes</taxon>
        <taxon>Dothideomycetidae</taxon>
        <taxon>Mycosphaerellales</taxon>
        <taxon>Teratosphaeriaceae</taxon>
        <taxon>Elasticomyces</taxon>
    </lineage>
</organism>
<sequence length="319" mass="34925">MSRLITVVGATGTQGGSVIGALLDSHDYKLRAITRNRNSEAAQALAAKGTEVVEANLHDLSSLKAAFAGSYAIFGVTNYFDAFPSIPEDQAIEVEAKMAINLANAAAATAGLKHYIWSTLPNTRKMTSGKIIVPHYEAKNRADNHIKSLPELHKKTTFLWIPWYGQNIFYPFYQPFAIPTLDPNTLYQFESTSPHVTWKVAGDVTVNVGLFVKMILAQPEKTLNGTAVVAASDDMTPQEIVSAWAAPQGKKGAVIQLNRQAYHDLWAPWTAVMDLSQRYFEMMGHKSFTGESVVLTKEDLGVEGLVGTAEFFAKAQEQT</sequence>
<dbReference type="PANTHER" id="PTHR42748">
    <property type="entry name" value="NITROGEN METABOLITE REPRESSION PROTEIN NMRA FAMILY MEMBER"/>
    <property type="match status" value="1"/>
</dbReference>
<dbReference type="SUPFAM" id="SSF51735">
    <property type="entry name" value="NAD(P)-binding Rossmann-fold domains"/>
    <property type="match status" value="1"/>
</dbReference>
<reference evidence="4" key="1">
    <citation type="submission" date="2023-08" db="EMBL/GenBank/DDBJ databases">
        <title>Black Yeasts Isolated from many extreme environments.</title>
        <authorList>
            <person name="Coleine C."/>
            <person name="Stajich J.E."/>
            <person name="Selbmann L."/>
        </authorList>
    </citation>
    <scope>NUCLEOTIDE SEQUENCE</scope>
    <source>
        <strain evidence="4">CCFEE 5810</strain>
    </source>
</reference>
<evidence type="ECO:0000313" key="5">
    <source>
        <dbReference type="Proteomes" id="UP001310594"/>
    </source>
</evidence>